<comment type="caution">
    <text evidence="8">The sequence shown here is derived from an EMBL/GenBank/DDBJ whole genome shotgun (WGS) entry which is preliminary data.</text>
</comment>
<evidence type="ECO:0008006" key="10">
    <source>
        <dbReference type="Google" id="ProtNLM"/>
    </source>
</evidence>
<evidence type="ECO:0000259" key="7">
    <source>
        <dbReference type="PROSITE" id="PS50865"/>
    </source>
</evidence>
<feature type="domain" description="MYND-type" evidence="7">
    <location>
        <begin position="65"/>
        <end position="149"/>
    </location>
</feature>
<dbReference type="CDD" id="cd20071">
    <property type="entry name" value="SET_SMYD"/>
    <property type="match status" value="1"/>
</dbReference>
<feature type="domain" description="SET" evidence="6">
    <location>
        <begin position="170"/>
        <end position="357"/>
    </location>
</feature>
<dbReference type="SUPFAM" id="SSF144232">
    <property type="entry name" value="HIT/MYND zinc finger-like"/>
    <property type="match status" value="1"/>
</dbReference>
<dbReference type="Gene3D" id="2.170.270.10">
    <property type="entry name" value="SET domain"/>
    <property type="match status" value="1"/>
</dbReference>
<evidence type="ECO:0000256" key="5">
    <source>
        <dbReference type="SAM" id="MobiDB-lite"/>
    </source>
</evidence>
<dbReference type="PROSITE" id="PS50280">
    <property type="entry name" value="SET"/>
    <property type="match status" value="1"/>
</dbReference>
<dbReference type="InterPro" id="IPR046341">
    <property type="entry name" value="SET_dom_sf"/>
</dbReference>
<keyword evidence="1" id="KW-0479">Metal-binding</keyword>
<dbReference type="Pfam" id="PF01753">
    <property type="entry name" value="zf-MYND"/>
    <property type="match status" value="1"/>
</dbReference>
<dbReference type="SUPFAM" id="SSF82199">
    <property type="entry name" value="SET domain"/>
    <property type="match status" value="1"/>
</dbReference>
<dbReference type="Proteomes" id="UP001595075">
    <property type="component" value="Unassembled WGS sequence"/>
</dbReference>
<dbReference type="InterPro" id="IPR050869">
    <property type="entry name" value="H3K4_H4K5_MeTrfase"/>
</dbReference>
<dbReference type="PANTHER" id="PTHR12197">
    <property type="entry name" value="HISTONE-LYSINE N-METHYLTRANSFERASE SMYD"/>
    <property type="match status" value="1"/>
</dbReference>
<protein>
    <recommendedName>
        <fullName evidence="10">Suppressor of anucleate metulae protein B</fullName>
    </recommendedName>
</protein>
<dbReference type="PROSITE" id="PS50865">
    <property type="entry name" value="ZF_MYND_2"/>
    <property type="match status" value="1"/>
</dbReference>
<keyword evidence="2 4" id="KW-0863">Zinc-finger</keyword>
<feature type="region of interest" description="Disordered" evidence="5">
    <location>
        <begin position="85"/>
        <end position="113"/>
    </location>
</feature>
<dbReference type="EMBL" id="JAZHXI010000001">
    <property type="protein sequence ID" value="KAL2075877.1"/>
    <property type="molecule type" value="Genomic_DNA"/>
</dbReference>
<reference evidence="8 9" key="1">
    <citation type="journal article" date="2024" name="Commun. Biol.">
        <title>Comparative genomic analysis of thermophilic fungi reveals convergent evolutionary adaptations and gene losses.</title>
        <authorList>
            <person name="Steindorff A.S."/>
            <person name="Aguilar-Pontes M.V."/>
            <person name="Robinson A.J."/>
            <person name="Andreopoulos B."/>
            <person name="LaButti K."/>
            <person name="Kuo A."/>
            <person name="Mondo S."/>
            <person name="Riley R."/>
            <person name="Otillar R."/>
            <person name="Haridas S."/>
            <person name="Lipzen A."/>
            <person name="Grimwood J."/>
            <person name="Schmutz J."/>
            <person name="Clum A."/>
            <person name="Reid I.D."/>
            <person name="Moisan M.C."/>
            <person name="Butler G."/>
            <person name="Nguyen T.T.M."/>
            <person name="Dewar K."/>
            <person name="Conant G."/>
            <person name="Drula E."/>
            <person name="Henrissat B."/>
            <person name="Hansel C."/>
            <person name="Singer S."/>
            <person name="Hutchinson M.I."/>
            <person name="de Vries R.P."/>
            <person name="Natvig D.O."/>
            <person name="Powell A.J."/>
            <person name="Tsang A."/>
            <person name="Grigoriev I.V."/>
        </authorList>
    </citation>
    <scope>NUCLEOTIDE SEQUENCE [LARGE SCALE GENOMIC DNA]</scope>
    <source>
        <strain evidence="8 9">CBS 494.80</strain>
    </source>
</reference>
<dbReference type="InterPro" id="IPR001214">
    <property type="entry name" value="SET_dom"/>
</dbReference>
<keyword evidence="9" id="KW-1185">Reference proteome</keyword>
<sequence length="582" mass="65553">MAIQIHMPEGMHKIHAGPSNIFASRTGVFASSTIYEFDSGCDFYRAEGKGLAIIGQDRAGLGRACDSCFRTFYMTHEGIRITTKFNSPKAEVGTTPGSSASPQSTGGSTPEAPTPAEMDLLACAKCYMVYYCNKTCQKKAWLHHHKQECETLAKGRAEHKKQHEVNGKGKGISSSDGDVEDLGVAGVTSADDDGKVPEETFDIFNNMVRMAIRFLLVFKGDNPVVPDLNTKSGKSLDHLFVNLSTAPEFPVLGSTDHGIATLVKGLTGTPLSLADVALCVRSLYESRRPMVSGIIKEPCHPPHIGHVTCPGYFVEPVVSLFQHSCEPNCRVIILRNDICVQPLRHIPAGEELTLSYVSEYESFDYEIRKKILHDFWGIQCYCEVCKGGSLVPQAEQFAFRDLVHHAYRYTSVAPMEDGYLDLKVEHWLERLNELGCGAGKPQFPMFRRLWYLRISRFYRQKNYQMALGSCLALYTWLERKDRDDERMDSLYLLCDLLHPRTSVRRTTLEDWSPIPADVRREFHDLYFALHPRLYSLQEDPRKKAIDILKDLHTSLNVVLNWVGYPEILDLKVSKELFGVRAA</sequence>
<dbReference type="Pfam" id="PF00856">
    <property type="entry name" value="SET"/>
    <property type="match status" value="1"/>
</dbReference>
<evidence type="ECO:0000259" key="6">
    <source>
        <dbReference type="PROSITE" id="PS50280"/>
    </source>
</evidence>
<organism evidence="8 9">
    <name type="scientific">Oculimacula yallundae</name>
    <dbReference type="NCBI Taxonomy" id="86028"/>
    <lineage>
        <taxon>Eukaryota</taxon>
        <taxon>Fungi</taxon>
        <taxon>Dikarya</taxon>
        <taxon>Ascomycota</taxon>
        <taxon>Pezizomycotina</taxon>
        <taxon>Leotiomycetes</taxon>
        <taxon>Helotiales</taxon>
        <taxon>Ploettnerulaceae</taxon>
        <taxon>Oculimacula</taxon>
    </lineage>
</organism>
<evidence type="ECO:0000256" key="4">
    <source>
        <dbReference type="PROSITE-ProRule" id="PRU00134"/>
    </source>
</evidence>
<evidence type="ECO:0000313" key="8">
    <source>
        <dbReference type="EMBL" id="KAL2075877.1"/>
    </source>
</evidence>
<evidence type="ECO:0000256" key="3">
    <source>
        <dbReference type="ARBA" id="ARBA00022833"/>
    </source>
</evidence>
<feature type="compositionally biased region" description="Polar residues" evidence="5">
    <location>
        <begin position="95"/>
        <end position="108"/>
    </location>
</feature>
<dbReference type="Gene3D" id="6.10.140.2220">
    <property type="match status" value="1"/>
</dbReference>
<evidence type="ECO:0000256" key="1">
    <source>
        <dbReference type="ARBA" id="ARBA00022723"/>
    </source>
</evidence>
<keyword evidence="3" id="KW-0862">Zinc</keyword>
<gene>
    <name evidence="8" type="ORF">VTL71DRAFT_820</name>
</gene>
<evidence type="ECO:0000313" key="9">
    <source>
        <dbReference type="Proteomes" id="UP001595075"/>
    </source>
</evidence>
<evidence type="ECO:0000256" key="2">
    <source>
        <dbReference type="ARBA" id="ARBA00022771"/>
    </source>
</evidence>
<dbReference type="InterPro" id="IPR002893">
    <property type="entry name" value="Znf_MYND"/>
</dbReference>
<proteinExistence type="predicted"/>
<dbReference type="PANTHER" id="PTHR12197:SF251">
    <property type="entry name" value="EG:BACR7C10.4 PROTEIN"/>
    <property type="match status" value="1"/>
</dbReference>
<accession>A0ABR4D155</accession>
<name>A0ABR4D155_9HELO</name>